<dbReference type="EMBL" id="PEBV01000016">
    <property type="protein sequence ID" value="PTQ53423.1"/>
    <property type="molecule type" value="Genomic_DNA"/>
</dbReference>
<accession>A0A2T5GB58</accession>
<evidence type="ECO:0000313" key="4">
    <source>
        <dbReference type="Proteomes" id="UP000244180"/>
    </source>
</evidence>
<proteinExistence type="predicted"/>
<dbReference type="PROSITE" id="PS51154">
    <property type="entry name" value="MACRO"/>
    <property type="match status" value="1"/>
</dbReference>
<evidence type="ECO:0000313" key="3">
    <source>
        <dbReference type="EMBL" id="PTQ53423.1"/>
    </source>
</evidence>
<sequence length="230" mass="24798">MKNGGKSEMKSDEMKNGRMKYGEAKSGPADRGAPESALLGADLQFAVVAGDLTRFPADAIVNAANAEMIHGGGVAYAIARAAAGDAAAYTRLTQEAMQKEYGRPFIRHDEVVVTPPLALAERGIRLVLHIVGPRCDGRWDKETEAKLTSALFAALRRADAEGIRHIAFPAVSAGIYGCPFDAVVRTFAAAVQGYAASFPRRTLRQVTLVLRTEDDVRRARQALGWDEQDL</sequence>
<reference evidence="3 4" key="1">
    <citation type="submission" date="2017-08" db="EMBL/GenBank/DDBJ databases">
        <title>Burning lignite coal seam in the remote Altai Mountains harbors a hydrogen-driven thermophilic microbial community.</title>
        <authorList>
            <person name="Kadnikov V.V."/>
            <person name="Mardanov A.V."/>
            <person name="Ivasenko D."/>
            <person name="Beletsky A.V."/>
            <person name="Karnachuk O.V."/>
            <person name="Ravin N.V."/>
        </authorList>
    </citation>
    <scope>NUCLEOTIDE SEQUENCE [LARGE SCALE GENOMIC DNA]</scope>
    <source>
        <strain evidence="3">AL33</strain>
    </source>
</reference>
<dbReference type="Proteomes" id="UP000244180">
    <property type="component" value="Unassembled WGS sequence"/>
</dbReference>
<comment type="caution">
    <text evidence="3">The sequence shown here is derived from an EMBL/GenBank/DDBJ whole genome shotgun (WGS) entry which is preliminary data.</text>
</comment>
<gene>
    <name evidence="3" type="ORF">HSCHL_2051</name>
</gene>
<dbReference type="Gene3D" id="3.40.220.10">
    <property type="entry name" value="Leucine Aminopeptidase, subunit E, domain 1"/>
    <property type="match status" value="1"/>
</dbReference>
<evidence type="ECO:0000256" key="1">
    <source>
        <dbReference type="SAM" id="MobiDB-lite"/>
    </source>
</evidence>
<dbReference type="SUPFAM" id="SSF52949">
    <property type="entry name" value="Macro domain-like"/>
    <property type="match status" value="1"/>
</dbReference>
<feature type="region of interest" description="Disordered" evidence="1">
    <location>
        <begin position="1"/>
        <end position="33"/>
    </location>
</feature>
<dbReference type="Pfam" id="PF01661">
    <property type="entry name" value="Macro"/>
    <property type="match status" value="1"/>
</dbReference>
<dbReference type="NCBIfam" id="NF001662">
    <property type="entry name" value="PRK00431.1-3"/>
    <property type="match status" value="1"/>
</dbReference>
<feature type="domain" description="Macro" evidence="2">
    <location>
        <begin position="32"/>
        <end position="227"/>
    </location>
</feature>
<dbReference type="InterPro" id="IPR043472">
    <property type="entry name" value="Macro_dom-like"/>
</dbReference>
<evidence type="ECO:0000259" key="2">
    <source>
        <dbReference type="PROSITE" id="PS51154"/>
    </source>
</evidence>
<dbReference type="SMART" id="SM00506">
    <property type="entry name" value="A1pp"/>
    <property type="match status" value="1"/>
</dbReference>
<dbReference type="PANTHER" id="PTHR11106">
    <property type="entry name" value="GANGLIOSIDE INDUCED DIFFERENTIATION ASSOCIATED PROTEIN 2-RELATED"/>
    <property type="match status" value="1"/>
</dbReference>
<organism evidence="3 4">
    <name type="scientific">Hydrogenibacillus schlegelii</name>
    <name type="common">Bacillus schlegelii</name>
    <dbReference type="NCBI Taxonomy" id="1484"/>
    <lineage>
        <taxon>Bacteria</taxon>
        <taxon>Bacillati</taxon>
        <taxon>Bacillota</taxon>
        <taxon>Bacilli</taxon>
        <taxon>Bacillales</taxon>
        <taxon>Bacillales Family X. Incertae Sedis</taxon>
        <taxon>Hydrogenibacillus</taxon>
    </lineage>
</organism>
<name>A0A2T5GB58_HYDSH</name>
<dbReference type="InterPro" id="IPR002589">
    <property type="entry name" value="Macro_dom"/>
</dbReference>
<protein>
    <recommendedName>
        <fullName evidence="2">Macro domain-containing protein</fullName>
    </recommendedName>
</protein>
<dbReference type="PANTHER" id="PTHR11106:SF27">
    <property type="entry name" value="MACRO DOMAIN-CONTAINING PROTEIN"/>
    <property type="match status" value="1"/>
</dbReference>
<feature type="compositionally biased region" description="Basic and acidic residues" evidence="1">
    <location>
        <begin position="1"/>
        <end position="23"/>
    </location>
</feature>
<dbReference type="AlphaFoldDB" id="A0A2T5GB58"/>